<dbReference type="STRING" id="1117943.SFHH103_00236"/>
<organism evidence="4 5">
    <name type="scientific">Sinorhizobium fredii (strain HH103)</name>
    <dbReference type="NCBI Taxonomy" id="1117943"/>
    <lineage>
        <taxon>Bacteria</taxon>
        <taxon>Pseudomonadati</taxon>
        <taxon>Pseudomonadota</taxon>
        <taxon>Alphaproteobacteria</taxon>
        <taxon>Hyphomicrobiales</taxon>
        <taxon>Rhizobiaceae</taxon>
        <taxon>Sinorhizobium/Ensifer group</taxon>
        <taxon>Sinorhizobium</taxon>
    </lineage>
</organism>
<dbReference type="HOGENOM" id="CLU_027562_17_7_5"/>
<keyword evidence="1" id="KW-0229">DNA integration</keyword>
<dbReference type="Gene3D" id="1.10.443.10">
    <property type="entry name" value="Intergrase catalytic core"/>
    <property type="match status" value="1"/>
</dbReference>
<dbReference type="eggNOG" id="COG0582">
    <property type="taxonomic scope" value="Bacteria"/>
</dbReference>
<dbReference type="InterPro" id="IPR050090">
    <property type="entry name" value="Tyrosine_recombinase_XerCD"/>
</dbReference>
<name>G9AAW0_SINF1</name>
<dbReference type="KEGG" id="sfh:SFHH103_00236"/>
<feature type="domain" description="Tyr recombinase" evidence="3">
    <location>
        <begin position="150"/>
        <end position="344"/>
    </location>
</feature>
<evidence type="ECO:0000259" key="3">
    <source>
        <dbReference type="PROSITE" id="PS51898"/>
    </source>
</evidence>
<dbReference type="InterPro" id="IPR002104">
    <property type="entry name" value="Integrase_catalytic"/>
</dbReference>
<dbReference type="PROSITE" id="PS51898">
    <property type="entry name" value="TYR_RECOMBINASE"/>
    <property type="match status" value="1"/>
</dbReference>
<dbReference type="Pfam" id="PF00589">
    <property type="entry name" value="Phage_integrase"/>
    <property type="match status" value="1"/>
</dbReference>
<evidence type="ECO:0000256" key="2">
    <source>
        <dbReference type="ARBA" id="ARBA00023172"/>
    </source>
</evidence>
<evidence type="ECO:0000256" key="1">
    <source>
        <dbReference type="ARBA" id="ARBA00022908"/>
    </source>
</evidence>
<sequence length="362" mass="40645">MPLKLVKRPKTPYWIMRGTVRGISVEETTGTSDPKSAEAIRIQREKELLDESIYGKKVTVTFAEAAVDYIEHGAGETRFLKPLADHFGTTLLRNITQHEIDIAAKKLLPKAAPATRNRQVFTPMSAILRHAARKDWCAMPSLKRPKQPEGKVRWMPPEEADRLIDACAAHLRPLVVFMIYTGARAGEAVWLDWSSVNFSMRQVTFPKTKNGEPRSVPLHPRVIHELSRIKHRTGAVFHTHKGLPYDRPALGKDADTSAGTRISSAFKSACKRAGLGWTVPGKNGKPHFVTDITPHACRHTWATWHYQKNRDLTALQKLGGWKSISMVFRYAHTNVGEHAASIDLLPWGKSGEENNEHLEKPV</sequence>
<dbReference type="PANTHER" id="PTHR30349">
    <property type="entry name" value="PHAGE INTEGRASE-RELATED"/>
    <property type="match status" value="1"/>
</dbReference>
<gene>
    <name evidence="4" type="primary">int1</name>
    <name evidence="4" type="ordered locus">SFHH103_00236</name>
</gene>
<protein>
    <submittedName>
        <fullName evidence="4">Int1 protein</fullName>
    </submittedName>
</protein>
<dbReference type="GO" id="GO:0003677">
    <property type="term" value="F:DNA binding"/>
    <property type="evidence" value="ECO:0007669"/>
    <property type="project" value="InterPro"/>
</dbReference>
<dbReference type="SUPFAM" id="SSF56349">
    <property type="entry name" value="DNA breaking-rejoining enzymes"/>
    <property type="match status" value="1"/>
</dbReference>
<evidence type="ECO:0000313" key="4">
    <source>
        <dbReference type="EMBL" id="CCE94740.1"/>
    </source>
</evidence>
<dbReference type="Proteomes" id="UP000007735">
    <property type="component" value="Chromosome"/>
</dbReference>
<dbReference type="RefSeq" id="WP_014327263.1">
    <property type="nucleotide sequence ID" value="NC_016812.1"/>
</dbReference>
<keyword evidence="2" id="KW-0233">DNA recombination</keyword>
<reference evidence="4 5" key="1">
    <citation type="journal article" date="2012" name="J. Bacteriol.">
        <title>Genome sequence of the soybean symbiont Sinorhizobium fredii HH103.</title>
        <authorList>
            <person name="Weidner S."/>
            <person name="Becker A."/>
            <person name="Bonilla I."/>
            <person name="Jaenicke S."/>
            <person name="Lloret J."/>
            <person name="Margaret I."/>
            <person name="Puhler A."/>
            <person name="Ruiz-Sainz J.E."/>
            <person name="Schneiker-Bekel S."/>
            <person name="Szczepanowski R."/>
            <person name="Vinardell J.M."/>
            <person name="Zehner S."/>
            <person name="Gottfert M."/>
        </authorList>
    </citation>
    <scope>NUCLEOTIDE SEQUENCE [LARGE SCALE GENOMIC DNA]</scope>
    <source>
        <strain evidence="4 5">HH103</strain>
    </source>
</reference>
<evidence type="ECO:0000313" key="5">
    <source>
        <dbReference type="Proteomes" id="UP000007735"/>
    </source>
</evidence>
<dbReference type="CDD" id="cd00796">
    <property type="entry name" value="INT_Rci_Hp1_C"/>
    <property type="match status" value="1"/>
</dbReference>
<dbReference type="GO" id="GO:0006310">
    <property type="term" value="P:DNA recombination"/>
    <property type="evidence" value="ECO:0007669"/>
    <property type="project" value="UniProtKB-KW"/>
</dbReference>
<dbReference type="PANTHER" id="PTHR30349:SF64">
    <property type="entry name" value="PROPHAGE INTEGRASE INTD-RELATED"/>
    <property type="match status" value="1"/>
</dbReference>
<dbReference type="EMBL" id="HE616890">
    <property type="protein sequence ID" value="CCE94740.1"/>
    <property type="molecule type" value="Genomic_DNA"/>
</dbReference>
<accession>G9AAW0</accession>
<dbReference type="InterPro" id="IPR011010">
    <property type="entry name" value="DNA_brk_join_enz"/>
</dbReference>
<dbReference type="AlphaFoldDB" id="G9AAW0"/>
<dbReference type="InterPro" id="IPR013762">
    <property type="entry name" value="Integrase-like_cat_sf"/>
</dbReference>
<dbReference type="GO" id="GO:0015074">
    <property type="term" value="P:DNA integration"/>
    <property type="evidence" value="ECO:0007669"/>
    <property type="project" value="UniProtKB-KW"/>
</dbReference>
<proteinExistence type="predicted"/>